<keyword evidence="3" id="KW-1185">Reference proteome</keyword>
<dbReference type="InterPro" id="IPR001810">
    <property type="entry name" value="F-box_dom"/>
</dbReference>
<dbReference type="OrthoDB" id="1901752at2759"/>
<proteinExistence type="predicted"/>
<organism evidence="2 3">
    <name type="scientific">Corchorus olitorius</name>
    <dbReference type="NCBI Taxonomy" id="93759"/>
    <lineage>
        <taxon>Eukaryota</taxon>
        <taxon>Viridiplantae</taxon>
        <taxon>Streptophyta</taxon>
        <taxon>Embryophyta</taxon>
        <taxon>Tracheophyta</taxon>
        <taxon>Spermatophyta</taxon>
        <taxon>Magnoliopsida</taxon>
        <taxon>eudicotyledons</taxon>
        <taxon>Gunneridae</taxon>
        <taxon>Pentapetalae</taxon>
        <taxon>rosids</taxon>
        <taxon>malvids</taxon>
        <taxon>Malvales</taxon>
        <taxon>Malvaceae</taxon>
        <taxon>Grewioideae</taxon>
        <taxon>Apeibeae</taxon>
        <taxon>Corchorus</taxon>
    </lineage>
</organism>
<dbReference type="SUPFAM" id="SSF81383">
    <property type="entry name" value="F-box domain"/>
    <property type="match status" value="1"/>
</dbReference>
<evidence type="ECO:0000313" key="3">
    <source>
        <dbReference type="Proteomes" id="UP000187203"/>
    </source>
</evidence>
<dbReference type="EMBL" id="AWUE01017785">
    <property type="protein sequence ID" value="OMO84910.1"/>
    <property type="molecule type" value="Genomic_DNA"/>
</dbReference>
<dbReference type="PANTHER" id="PTHR31639:SF195">
    <property type="entry name" value="F-BOX DOMAIN-CONTAINING PROTEIN"/>
    <property type="match status" value="1"/>
</dbReference>
<dbReference type="InterPro" id="IPR036047">
    <property type="entry name" value="F-box-like_dom_sf"/>
</dbReference>
<evidence type="ECO:0000259" key="1">
    <source>
        <dbReference type="Pfam" id="PF00646"/>
    </source>
</evidence>
<reference evidence="3" key="1">
    <citation type="submission" date="2013-09" db="EMBL/GenBank/DDBJ databases">
        <title>Corchorus olitorius genome sequencing.</title>
        <authorList>
            <person name="Alam M."/>
            <person name="Haque M.S."/>
            <person name="Islam M.S."/>
            <person name="Emdad E.M."/>
            <person name="Islam M.M."/>
            <person name="Ahmed B."/>
            <person name="Halim A."/>
            <person name="Hossen Q.M.M."/>
            <person name="Hossain M.Z."/>
            <person name="Ahmed R."/>
            <person name="Khan M.M."/>
            <person name="Islam R."/>
            <person name="Rashid M.M."/>
            <person name="Khan S.A."/>
            <person name="Rahman M.S."/>
            <person name="Alam M."/>
            <person name="Yahiya A.S."/>
            <person name="Khan M.S."/>
            <person name="Azam M.S."/>
            <person name="Haque T."/>
            <person name="Lashkar M.Z.H."/>
            <person name="Akhand A.I."/>
            <person name="Morshed G."/>
            <person name="Roy S."/>
            <person name="Uddin K.S."/>
            <person name="Rabeya T."/>
            <person name="Hossain A.S."/>
            <person name="Chowdhury A."/>
            <person name="Snigdha A.R."/>
            <person name="Mortoza M.S."/>
            <person name="Matin S.A."/>
            <person name="Hoque S.M.E."/>
            <person name="Islam M.K."/>
            <person name="Roy D.K."/>
            <person name="Haider R."/>
            <person name="Moosa M.M."/>
            <person name="Elias S.M."/>
            <person name="Hasan A.M."/>
            <person name="Jahan S."/>
            <person name="Shafiuddin M."/>
            <person name="Mahmood N."/>
            <person name="Shommy N.S."/>
        </authorList>
    </citation>
    <scope>NUCLEOTIDE SEQUENCE [LARGE SCALE GENOMIC DNA]</scope>
    <source>
        <strain evidence="3">cv. O-4</strain>
    </source>
</reference>
<evidence type="ECO:0000313" key="2">
    <source>
        <dbReference type="EMBL" id="OMO84910.1"/>
    </source>
</evidence>
<accession>A0A1R3IQW6</accession>
<name>A0A1R3IQW6_9ROSI</name>
<sequence length="281" mass="32237">MDRISTLPPDHIIHQIMSYLSRKEVAQTNLLSKTWKNNLRPSFPILAFNHYEDFAAKRFPHPNLLPRLHWDGLFHRHPECFTESIEDFTRLVEATLVNFCGKKLSIQKFELHIGIHSNFEHWSSVVDKWIGLALENQVKDLDLAFWLVQEGLYPLPEIIFLAKSITSLTLHRCKLDHPSNNDAAFRGEVDTLWYLNLKKLLTGNPKHELLSSSIGLQQPCSMPTSQFVIQKVCLVITKNSACGSYLGMHLPAVALRYTVAQRSISMRLQLCPLLEASLERD</sequence>
<dbReference type="PANTHER" id="PTHR31639">
    <property type="entry name" value="F-BOX PROTEIN-LIKE"/>
    <property type="match status" value="1"/>
</dbReference>
<dbReference type="Pfam" id="PF00646">
    <property type="entry name" value="F-box"/>
    <property type="match status" value="1"/>
</dbReference>
<dbReference type="AlphaFoldDB" id="A0A1R3IQW6"/>
<protein>
    <recommendedName>
        <fullName evidence="1">F-box domain-containing protein</fullName>
    </recommendedName>
</protein>
<comment type="caution">
    <text evidence="2">The sequence shown here is derived from an EMBL/GenBank/DDBJ whole genome shotgun (WGS) entry which is preliminary data.</text>
</comment>
<feature type="domain" description="F-box" evidence="1">
    <location>
        <begin position="9"/>
        <end position="37"/>
    </location>
</feature>
<dbReference type="Proteomes" id="UP000187203">
    <property type="component" value="Unassembled WGS sequence"/>
</dbReference>
<gene>
    <name evidence="2" type="ORF">COLO4_21800</name>
</gene>